<gene>
    <name evidence="5" type="ORF">NBRC116591_04830</name>
</gene>
<feature type="coiled-coil region" evidence="1">
    <location>
        <begin position="344"/>
        <end position="401"/>
    </location>
</feature>
<evidence type="ECO:0000259" key="4">
    <source>
        <dbReference type="Pfam" id="PF25800"/>
    </source>
</evidence>
<evidence type="ECO:0000256" key="3">
    <source>
        <dbReference type="SAM" id="Phobius"/>
    </source>
</evidence>
<dbReference type="EMBL" id="BAABWN010000001">
    <property type="protein sequence ID" value="GAA6166673.1"/>
    <property type="molecule type" value="Genomic_DNA"/>
</dbReference>
<feature type="domain" description="FimV N-terminal" evidence="4">
    <location>
        <begin position="36"/>
        <end position="140"/>
    </location>
</feature>
<feature type="compositionally biased region" description="Basic and acidic residues" evidence="2">
    <location>
        <begin position="515"/>
        <end position="543"/>
    </location>
</feature>
<evidence type="ECO:0000256" key="2">
    <source>
        <dbReference type="SAM" id="MobiDB-lite"/>
    </source>
</evidence>
<feature type="transmembrane region" description="Helical" evidence="3">
    <location>
        <begin position="459"/>
        <end position="479"/>
    </location>
</feature>
<keyword evidence="6" id="KW-1185">Reference proteome</keyword>
<feature type="compositionally biased region" description="Acidic residues" evidence="2">
    <location>
        <begin position="505"/>
        <end position="514"/>
    </location>
</feature>
<feature type="compositionally biased region" description="Polar residues" evidence="2">
    <location>
        <begin position="172"/>
        <end position="199"/>
    </location>
</feature>
<sequence length="765" mass="84686">MVIKKPQHCFIKPGFVKKTSCALLLGLYCGTSSSIGLGPLTSSVKIGESYSGEISLLGNEYQMDELAVKRLSAKDAQKMGISVLATNYPLQIGFIEKDSQVRIQLISNKPLRDPYLEFALELQWPTGSVVRHYTVLPDNPNLHWDEPVRYVGNFDADVSNSAGPEQPASALPVSSENPTQITSRLSSQNTSQPGPQINQGDRVYTVRSGDLVSFIARNWGRSTGQSSRALTHDASQWIFKHNPHAFENNDVGSLIVGSQIKLPSPTLLNSQGRLNLDGVSIANNGIANSVNVNNTGSNRINEGTTYQASSLPASGQLMLTTNIDSEFNPTNTGANDDSDLYTQVQSLTLAIDMAREEIDRLNRENDYYRQRIEAIENGKVAQLLEQILSLQEQQISRLRSNDRQPIDFVANQTAPSENISIVEASVVGGEGANFPELQRADSVTSGEATSPQALPLKGVYILSTAAGAILLFGLVFLMFRRNQQEAPAVDHNSDAPNSNSVIDDLGLEPLDDLDDKTQTDKSQLDEEPKSNQPTKDSKSDRAVDQSPKNTKSKKIESVAVVATAEDKLIPFESSDSLNTAEQQNEQDIDLDTSLLTPLSGTSEEDAEFEKFFEQDNSSLNDEPSFELDIELPEELEPYQYDSSLDDTKIETEDNKVFGITLDEEALKEFDDKDLMEFLESEAENEQPEETAQYEDLPIYELDLINQNPDIGDETQTTDVLIKEIEFYLDMQQVEMARRLIIQLSEEYDGPEIEALKARCEKKSHH</sequence>
<proteinExistence type="predicted"/>
<reference evidence="5 6" key="1">
    <citation type="submission" date="2024-04" db="EMBL/GenBank/DDBJ databases">
        <title>Draft genome sequence of Sessilibacter corallicola NBRC 116591.</title>
        <authorList>
            <person name="Miyakawa T."/>
            <person name="Kusuya Y."/>
            <person name="Miura T."/>
        </authorList>
    </citation>
    <scope>NUCLEOTIDE SEQUENCE [LARGE SCALE GENOMIC DNA]</scope>
    <source>
        <strain evidence="5 6">KU-00831-HH</strain>
    </source>
</reference>
<dbReference type="InterPro" id="IPR057840">
    <property type="entry name" value="FimV_N"/>
</dbReference>
<evidence type="ECO:0000313" key="5">
    <source>
        <dbReference type="EMBL" id="GAA6166673.1"/>
    </source>
</evidence>
<accession>A0ABQ0A589</accession>
<protein>
    <recommendedName>
        <fullName evidence="4">FimV N-terminal domain-containing protein</fullName>
    </recommendedName>
</protein>
<dbReference type="Pfam" id="PF25800">
    <property type="entry name" value="FimV_N"/>
    <property type="match status" value="1"/>
</dbReference>
<keyword evidence="3" id="KW-0472">Membrane</keyword>
<dbReference type="Proteomes" id="UP001465153">
    <property type="component" value="Unassembled WGS sequence"/>
</dbReference>
<evidence type="ECO:0000313" key="6">
    <source>
        <dbReference type="Proteomes" id="UP001465153"/>
    </source>
</evidence>
<feature type="region of interest" description="Disordered" evidence="2">
    <location>
        <begin position="155"/>
        <end position="201"/>
    </location>
</feature>
<keyword evidence="3" id="KW-1133">Transmembrane helix</keyword>
<organism evidence="5 6">
    <name type="scientific">Sessilibacter corallicola</name>
    <dbReference type="NCBI Taxonomy" id="2904075"/>
    <lineage>
        <taxon>Bacteria</taxon>
        <taxon>Pseudomonadati</taxon>
        <taxon>Pseudomonadota</taxon>
        <taxon>Gammaproteobacteria</taxon>
        <taxon>Cellvibrionales</taxon>
        <taxon>Cellvibrionaceae</taxon>
        <taxon>Sessilibacter</taxon>
    </lineage>
</organism>
<keyword evidence="1" id="KW-0175">Coiled coil</keyword>
<evidence type="ECO:0000256" key="1">
    <source>
        <dbReference type="SAM" id="Coils"/>
    </source>
</evidence>
<comment type="caution">
    <text evidence="5">The sequence shown here is derived from an EMBL/GenBank/DDBJ whole genome shotgun (WGS) entry which is preliminary data.</text>
</comment>
<name>A0ABQ0A589_9GAMM</name>
<keyword evidence="3" id="KW-0812">Transmembrane</keyword>
<feature type="region of interest" description="Disordered" evidence="2">
    <location>
        <begin position="487"/>
        <end position="555"/>
    </location>
</feature>